<feature type="compositionally biased region" description="Polar residues" evidence="1">
    <location>
        <begin position="33"/>
        <end position="43"/>
    </location>
</feature>
<comment type="caution">
    <text evidence="2">The sequence shown here is derived from an EMBL/GenBank/DDBJ whole genome shotgun (WGS) entry which is preliminary data.</text>
</comment>
<evidence type="ECO:0000256" key="1">
    <source>
        <dbReference type="SAM" id="MobiDB-lite"/>
    </source>
</evidence>
<dbReference type="PROSITE" id="PS51257">
    <property type="entry name" value="PROKAR_LIPOPROTEIN"/>
    <property type="match status" value="1"/>
</dbReference>
<name>A0A484F6E1_9EURY</name>
<dbReference type="RefSeq" id="WP_133516564.1">
    <property type="nucleotide sequence ID" value="NZ_JAHDUW010000001.1"/>
</dbReference>
<dbReference type="AlphaFoldDB" id="A0A484F6E1"/>
<dbReference type="Proteomes" id="UP000294855">
    <property type="component" value="Unassembled WGS sequence"/>
</dbReference>
<feature type="region of interest" description="Disordered" evidence="1">
    <location>
        <begin position="33"/>
        <end position="58"/>
    </location>
</feature>
<dbReference type="Gene3D" id="2.60.40.420">
    <property type="entry name" value="Cupredoxins - blue copper proteins"/>
    <property type="match status" value="1"/>
</dbReference>
<keyword evidence="3" id="KW-1185">Reference proteome</keyword>
<evidence type="ECO:0000313" key="2">
    <source>
        <dbReference type="EMBL" id="TDQ70972.1"/>
    </source>
</evidence>
<dbReference type="InterPro" id="IPR008972">
    <property type="entry name" value="Cupredoxin"/>
</dbReference>
<gene>
    <name evidence="2" type="ORF">C7391_0068</name>
</gene>
<dbReference type="EMBL" id="SNYS01000005">
    <property type="protein sequence ID" value="TDQ70972.1"/>
    <property type="molecule type" value="Genomic_DNA"/>
</dbReference>
<evidence type="ECO:0000313" key="3">
    <source>
        <dbReference type="Proteomes" id="UP000294855"/>
    </source>
</evidence>
<accession>A0A484F6E1</accession>
<protein>
    <recommendedName>
        <fullName evidence="4">EfeO-type cupredoxin-like domain-containing protein</fullName>
    </recommendedName>
</protein>
<proteinExistence type="predicted"/>
<evidence type="ECO:0008006" key="4">
    <source>
        <dbReference type="Google" id="ProtNLM"/>
    </source>
</evidence>
<reference evidence="2 3" key="1">
    <citation type="submission" date="2019-03" db="EMBL/GenBank/DDBJ databases">
        <title>Genomic Encyclopedia of Type Strains, Phase IV (KMG-IV): sequencing the most valuable type-strain genomes for metagenomic binning, comparative biology and taxonomic classification.</title>
        <authorList>
            <person name="Goeker M."/>
        </authorList>
    </citation>
    <scope>NUCLEOTIDE SEQUENCE [LARGE SCALE GENOMIC DNA]</scope>
    <source>
        <strain evidence="2 3">DSM 13328</strain>
    </source>
</reference>
<sequence length="169" mass="18619">MVKSKTLMIFAVLILLFTAVGFSGCLGGNDDNATPSENVTPPENITPPVDETPSEDVAPPVVEPTEKVNVSTTFDGDNSVLITIKNKRYSSTSVSISTGDAVRLWSREERNFRHIFQSEENAFEDFDLIPGYFAYLTFNQPGTYKIDMINYYTGEPHGDAPIVLTVTVT</sequence>
<organism evidence="2 3">
    <name type="scientific">Methanimicrococcus blatticola</name>
    <dbReference type="NCBI Taxonomy" id="91560"/>
    <lineage>
        <taxon>Archaea</taxon>
        <taxon>Methanobacteriati</taxon>
        <taxon>Methanobacteriota</taxon>
        <taxon>Stenosarchaea group</taxon>
        <taxon>Methanomicrobia</taxon>
        <taxon>Methanosarcinales</taxon>
        <taxon>Methanosarcinaceae</taxon>
        <taxon>Methanimicrococcus</taxon>
    </lineage>
</organism>